<dbReference type="EMBL" id="CANHGI010000003">
    <property type="protein sequence ID" value="CAI5445323.1"/>
    <property type="molecule type" value="Genomic_DNA"/>
</dbReference>
<proteinExistence type="inferred from homology"/>
<dbReference type="GO" id="GO:0031210">
    <property type="term" value="F:phosphatidylcholine binding"/>
    <property type="evidence" value="ECO:0007669"/>
    <property type="project" value="TreeGrafter"/>
</dbReference>
<gene>
    <name evidence="11" type="ORF">CAMP_LOCUS7960</name>
</gene>
<keyword evidence="5" id="KW-0443">Lipid metabolism</keyword>
<accession>A0A9P1II68</accession>
<evidence type="ECO:0000256" key="7">
    <source>
        <dbReference type="ARBA" id="ARBA00023264"/>
    </source>
</evidence>
<dbReference type="InterPro" id="IPR014729">
    <property type="entry name" value="Rossmann-like_a/b/a_fold"/>
</dbReference>
<dbReference type="AlphaFoldDB" id="A0A9P1II68"/>
<reference evidence="11" key="1">
    <citation type="submission" date="2022-11" db="EMBL/GenBank/DDBJ databases">
        <authorList>
            <person name="Kikuchi T."/>
        </authorList>
    </citation>
    <scope>NUCLEOTIDE SEQUENCE</scope>
    <source>
        <strain evidence="11">PS1010</strain>
    </source>
</reference>
<evidence type="ECO:0000313" key="11">
    <source>
        <dbReference type="EMBL" id="CAI5445323.1"/>
    </source>
</evidence>
<evidence type="ECO:0000256" key="4">
    <source>
        <dbReference type="ARBA" id="ARBA00022695"/>
    </source>
</evidence>
<keyword evidence="12" id="KW-1185">Reference proteome</keyword>
<dbReference type="GO" id="GO:0004105">
    <property type="term" value="F:choline-phosphate cytidylyltransferase activity"/>
    <property type="evidence" value="ECO:0007669"/>
    <property type="project" value="UniProtKB-EC"/>
</dbReference>
<dbReference type="Gene3D" id="3.40.50.620">
    <property type="entry name" value="HUPs"/>
    <property type="match status" value="1"/>
</dbReference>
<dbReference type="PANTHER" id="PTHR10739">
    <property type="entry name" value="CYTIDYLYLTRANSFERASE"/>
    <property type="match status" value="1"/>
</dbReference>
<comment type="pathway">
    <text evidence="8">Phospholipid metabolism; phosphatidylcholine biosynthesis; phosphatidylcholine from phosphocholine: step 1/2.</text>
</comment>
<organism evidence="11 12">
    <name type="scientific">Caenorhabditis angaria</name>
    <dbReference type="NCBI Taxonomy" id="860376"/>
    <lineage>
        <taxon>Eukaryota</taxon>
        <taxon>Metazoa</taxon>
        <taxon>Ecdysozoa</taxon>
        <taxon>Nematoda</taxon>
        <taxon>Chromadorea</taxon>
        <taxon>Rhabditida</taxon>
        <taxon>Rhabditina</taxon>
        <taxon>Rhabditomorpha</taxon>
        <taxon>Rhabditoidea</taxon>
        <taxon>Rhabditidae</taxon>
        <taxon>Peloderinae</taxon>
        <taxon>Caenorhabditis</taxon>
    </lineage>
</organism>
<feature type="domain" description="Cytidyltransferase-like" evidence="10">
    <location>
        <begin position="51"/>
        <end position="174"/>
    </location>
</feature>
<evidence type="ECO:0000256" key="9">
    <source>
        <dbReference type="ARBA" id="ARBA00026101"/>
    </source>
</evidence>
<name>A0A9P1II68_9PELO</name>
<comment type="similarity">
    <text evidence="1">Belongs to the cytidylyltransferase family.</text>
</comment>
<dbReference type="NCBIfam" id="TIGR00125">
    <property type="entry name" value="cyt_tran_rel"/>
    <property type="match status" value="1"/>
</dbReference>
<evidence type="ECO:0000256" key="1">
    <source>
        <dbReference type="ARBA" id="ARBA00010101"/>
    </source>
</evidence>
<keyword evidence="4" id="KW-0548">Nucleotidyltransferase</keyword>
<keyword evidence="2" id="KW-0444">Lipid biosynthesis</keyword>
<evidence type="ECO:0000256" key="8">
    <source>
        <dbReference type="ARBA" id="ARBA00025706"/>
    </source>
</evidence>
<dbReference type="InterPro" id="IPR045049">
    <property type="entry name" value="Pcy1-like"/>
</dbReference>
<keyword evidence="6" id="KW-0594">Phospholipid biosynthesis</keyword>
<keyword evidence="7" id="KW-1208">Phospholipid metabolism</keyword>
<dbReference type="OrthoDB" id="17102at2759"/>
<dbReference type="InterPro" id="IPR041723">
    <property type="entry name" value="CCT"/>
</dbReference>
<comment type="caution">
    <text evidence="11">The sequence shown here is derived from an EMBL/GenBank/DDBJ whole genome shotgun (WGS) entry which is preliminary data.</text>
</comment>
<protein>
    <recommendedName>
        <fullName evidence="9">choline-phosphate cytidylyltransferase</fullName>
        <ecNumber evidence="9">2.7.7.15</ecNumber>
    </recommendedName>
</protein>
<sequence>MFDPLATSEPAPFSDDPKIVEKRELIDFEYLVTVEEAMAGKDIGRPYRVLASGVFDLFHYGHANQLRQIKQLIPNCYLIAAVTSDEDTIKYKGPPVQTLAERSDSVRHCRYVDEVCRICPFDDNLQFMDSMKIDFAAHDTEPYVLGNVTDIFAEHKACGRFLATQRTEGTSTSDSIYRILKDYDSFVKRNMNRGYSPEQMNVGFFMTNRMKAQEKFGSIKNRGKVAFEDFKSKSDEYFQNVNESFRDNPHRIRAQDKLATFKTRGIDMFSNLKFRVETMWNQQVINNEQ</sequence>
<evidence type="ECO:0000256" key="3">
    <source>
        <dbReference type="ARBA" id="ARBA00022679"/>
    </source>
</evidence>
<evidence type="ECO:0000313" key="12">
    <source>
        <dbReference type="Proteomes" id="UP001152747"/>
    </source>
</evidence>
<dbReference type="PANTHER" id="PTHR10739:SF13">
    <property type="entry name" value="CHOLINE-PHOSPHATE CYTIDYLYLTRANSFERASE"/>
    <property type="match status" value="1"/>
</dbReference>
<keyword evidence="3" id="KW-0808">Transferase</keyword>
<evidence type="ECO:0000259" key="10">
    <source>
        <dbReference type="Pfam" id="PF01467"/>
    </source>
</evidence>
<evidence type="ECO:0000256" key="6">
    <source>
        <dbReference type="ARBA" id="ARBA00023209"/>
    </source>
</evidence>
<dbReference type="SUPFAM" id="SSF52374">
    <property type="entry name" value="Nucleotidylyl transferase"/>
    <property type="match status" value="1"/>
</dbReference>
<dbReference type="Proteomes" id="UP001152747">
    <property type="component" value="Unassembled WGS sequence"/>
</dbReference>
<dbReference type="CDD" id="cd02174">
    <property type="entry name" value="CCT"/>
    <property type="match status" value="1"/>
</dbReference>
<evidence type="ECO:0000256" key="5">
    <source>
        <dbReference type="ARBA" id="ARBA00023098"/>
    </source>
</evidence>
<dbReference type="InterPro" id="IPR004821">
    <property type="entry name" value="Cyt_trans-like"/>
</dbReference>
<dbReference type="EC" id="2.7.7.15" evidence="9"/>
<dbReference type="Pfam" id="PF01467">
    <property type="entry name" value="CTP_transf_like"/>
    <property type="match status" value="1"/>
</dbReference>
<evidence type="ECO:0000256" key="2">
    <source>
        <dbReference type="ARBA" id="ARBA00022516"/>
    </source>
</evidence>